<gene>
    <name evidence="2" type="ORF">AaeL_AAEL008019</name>
</gene>
<reference evidence="2" key="3">
    <citation type="submission" date="2012-09" db="EMBL/GenBank/DDBJ databases">
        <authorList>
            <consortium name="VectorBase"/>
        </authorList>
    </citation>
    <scope>NUCLEOTIDE SEQUENCE</scope>
    <source>
        <strain evidence="2">Liverpool</strain>
    </source>
</reference>
<accession>Q16ZY8</accession>
<keyword evidence="1" id="KW-0812">Transmembrane</keyword>
<dbReference type="HOGENOM" id="CLU_1556534_0_0_1"/>
<dbReference type="Proteomes" id="UP000682892">
    <property type="component" value="Unassembled WGS sequence"/>
</dbReference>
<feature type="transmembrane region" description="Helical" evidence="1">
    <location>
        <begin position="46"/>
        <end position="69"/>
    </location>
</feature>
<sequence length="172" mass="18777">MRIKESFVYLGSLVLGLRTMTFRTFWATLHRGTHSDQTNRTRRGKGIARSIVHIVHTTVPPVMIVLVLVRPHQIVVVHKSPRAGTARRVVLVRSLCSPRRSVVDGIDGTADAGVVHGQGRRVVGQHAAQGVFSDGVRYAGILTCGQTGRIRSRYGRRGRVGTRKAGSVLLGL</sequence>
<keyword evidence="1" id="KW-0472">Membrane</keyword>
<dbReference type="AlphaFoldDB" id="Q16ZY8"/>
<feature type="transmembrane region" description="Helical" evidence="1">
    <location>
        <begin position="7"/>
        <end position="26"/>
    </location>
</feature>
<name>Q16ZY8_AEDAE</name>
<evidence type="ECO:0000256" key="1">
    <source>
        <dbReference type="SAM" id="Phobius"/>
    </source>
</evidence>
<organism evidence="2 3">
    <name type="scientific">Aedes aegypti</name>
    <name type="common">Yellowfever mosquito</name>
    <name type="synonym">Culex aegypti</name>
    <dbReference type="NCBI Taxonomy" id="7159"/>
    <lineage>
        <taxon>Eukaryota</taxon>
        <taxon>Metazoa</taxon>
        <taxon>Ecdysozoa</taxon>
        <taxon>Arthropoda</taxon>
        <taxon>Hexapoda</taxon>
        <taxon>Insecta</taxon>
        <taxon>Pterygota</taxon>
        <taxon>Neoptera</taxon>
        <taxon>Endopterygota</taxon>
        <taxon>Diptera</taxon>
        <taxon>Nematocera</taxon>
        <taxon>Culicoidea</taxon>
        <taxon>Culicidae</taxon>
        <taxon>Culicinae</taxon>
        <taxon>Aedini</taxon>
        <taxon>Aedes</taxon>
        <taxon>Stegomyia</taxon>
    </lineage>
</organism>
<reference evidence="2" key="1">
    <citation type="submission" date="2005-10" db="EMBL/GenBank/DDBJ databases">
        <authorList>
            <person name="Loftus B.J."/>
            <person name="Nene V.M."/>
            <person name="Hannick L.I."/>
            <person name="Bidwell S."/>
            <person name="Haas B."/>
            <person name="Amedeo P."/>
            <person name="Orvis J."/>
            <person name="Wortman J.R."/>
            <person name="White O.R."/>
            <person name="Salzberg S."/>
            <person name="Shumway M."/>
            <person name="Koo H."/>
            <person name="Zhao Y."/>
            <person name="Holmes M."/>
            <person name="Miller J."/>
            <person name="Schatz M."/>
            <person name="Pop M."/>
            <person name="Pai G."/>
            <person name="Utterback T."/>
            <person name="Rogers Y.-H."/>
            <person name="Kravitz S."/>
            <person name="Fraser C.M."/>
        </authorList>
    </citation>
    <scope>NUCLEOTIDE SEQUENCE</scope>
    <source>
        <strain evidence="2">Liverpool</strain>
    </source>
</reference>
<keyword evidence="1" id="KW-1133">Transmembrane helix</keyword>
<proteinExistence type="predicted"/>
<reference evidence="2" key="2">
    <citation type="journal article" date="2007" name="Science">
        <title>Genome sequence of Aedes aegypti, a major arbovirus vector.</title>
        <authorList>
            <person name="Nene V."/>
            <person name="Wortman J.R."/>
            <person name="Lawson D."/>
            <person name="Haas B."/>
            <person name="Kodira C."/>
            <person name="Tu Z.J."/>
            <person name="Loftus B."/>
            <person name="Xi Z."/>
            <person name="Megy K."/>
            <person name="Grabherr M."/>
            <person name="Ren Q."/>
            <person name="Zdobnov E.M."/>
            <person name="Lobo N.F."/>
            <person name="Campbell K.S."/>
            <person name="Brown S.E."/>
            <person name="Bonaldo M.F."/>
            <person name="Zhu J."/>
            <person name="Sinkins S.P."/>
            <person name="Hogenkamp D.G."/>
            <person name="Amedeo P."/>
            <person name="Arensburger P."/>
            <person name="Atkinson P.W."/>
            <person name="Bidwell S."/>
            <person name="Biedler J."/>
            <person name="Birney E."/>
            <person name="Bruggner R.V."/>
            <person name="Costas J."/>
            <person name="Coy M.R."/>
            <person name="Crabtree J."/>
            <person name="Crawford M."/>
            <person name="Debruyn B."/>
            <person name="Decaprio D."/>
            <person name="Eiglmeier K."/>
            <person name="Eisenstadt E."/>
            <person name="El-Dorry H."/>
            <person name="Gelbart W.M."/>
            <person name="Gomes S.L."/>
            <person name="Hammond M."/>
            <person name="Hannick L.I."/>
            <person name="Hogan J.R."/>
            <person name="Holmes M.H."/>
            <person name="Jaffe D."/>
            <person name="Johnston J.S."/>
            <person name="Kennedy R.C."/>
            <person name="Koo H."/>
            <person name="Kravitz S."/>
            <person name="Kriventseva E.V."/>
            <person name="Kulp D."/>
            <person name="Labutti K."/>
            <person name="Lee E."/>
            <person name="Li S."/>
            <person name="Lovin D.D."/>
            <person name="Mao C."/>
            <person name="Mauceli E."/>
            <person name="Menck C.F."/>
            <person name="Miller J.R."/>
            <person name="Montgomery P."/>
            <person name="Mori A."/>
            <person name="Nascimento A.L."/>
            <person name="Naveira H.F."/>
            <person name="Nusbaum C."/>
            <person name="O'leary S."/>
            <person name="Orvis J."/>
            <person name="Pertea M."/>
            <person name="Quesneville H."/>
            <person name="Reidenbach K.R."/>
            <person name="Rogers Y.H."/>
            <person name="Roth C.W."/>
            <person name="Schneider J.R."/>
            <person name="Schatz M."/>
            <person name="Shumway M."/>
            <person name="Stanke M."/>
            <person name="Stinson E.O."/>
            <person name="Tubio J.M."/>
            <person name="Vanzee J.P."/>
            <person name="Verjovski-Almeida S."/>
            <person name="Werner D."/>
            <person name="White O."/>
            <person name="Wyder S."/>
            <person name="Zeng Q."/>
            <person name="Zhao Q."/>
            <person name="Zhao Y."/>
            <person name="Hill C.A."/>
            <person name="Raikhel A.S."/>
            <person name="Soares M.B."/>
            <person name="Knudson D.L."/>
            <person name="Lee N.H."/>
            <person name="Galagan J."/>
            <person name="Salzberg S.L."/>
            <person name="Paulsen I.T."/>
            <person name="Dimopoulos G."/>
            <person name="Collins F.H."/>
            <person name="Birren B."/>
            <person name="Fraser-Liggett C.M."/>
            <person name="Severson D.W."/>
        </authorList>
    </citation>
    <scope>NUCLEOTIDE SEQUENCE [LARGE SCALE GENOMIC DNA]</scope>
    <source>
        <strain evidence="2">Liverpool</strain>
    </source>
</reference>
<evidence type="ECO:0000313" key="2">
    <source>
        <dbReference type="EMBL" id="EAT40236.1"/>
    </source>
</evidence>
<evidence type="ECO:0000313" key="3">
    <source>
        <dbReference type="Proteomes" id="UP000682892"/>
    </source>
</evidence>
<dbReference type="PaxDb" id="7159-AAEL008019-PA"/>
<protein>
    <submittedName>
        <fullName evidence="2">AAEL008019-PA</fullName>
    </submittedName>
</protein>
<dbReference type="EMBL" id="CH477480">
    <property type="protein sequence ID" value="EAT40236.1"/>
    <property type="molecule type" value="Genomic_DNA"/>
</dbReference>